<protein>
    <submittedName>
        <fullName evidence="2">Uncharacterized protein</fullName>
    </submittedName>
</protein>
<comment type="caution">
    <text evidence="2">The sequence shown here is derived from an EMBL/GenBank/DDBJ whole genome shotgun (WGS) entry which is preliminary data.</text>
</comment>
<accession>A0A9D3M8I6</accession>
<evidence type="ECO:0000313" key="2">
    <source>
        <dbReference type="EMBL" id="KAG5844415.1"/>
    </source>
</evidence>
<name>A0A9D3M8I6_ANGAN</name>
<sequence length="158" mass="16006">MTSASVRVHFLCNLISSCSRKGWRSAPASPRRQRRGASARCPSLAGLRGAKRSTAGVRGDARPGGGAGAPVIYGSAERRGWGTSPPPAAGRERTQKRAGSASTGGESASRKWPLARSPARSLARSPAEEPFGRGPAAKAHGSMMTQEAGVAGGGASAA</sequence>
<reference evidence="2" key="1">
    <citation type="submission" date="2021-01" db="EMBL/GenBank/DDBJ databases">
        <title>A chromosome-scale assembly of European eel, Anguilla anguilla.</title>
        <authorList>
            <person name="Henkel C."/>
            <person name="Jong-Raadsen S.A."/>
            <person name="Dufour S."/>
            <person name="Weltzien F.-A."/>
            <person name="Palstra A.P."/>
            <person name="Pelster B."/>
            <person name="Spaink H.P."/>
            <person name="Van Den Thillart G.E."/>
            <person name="Jansen H."/>
            <person name="Zahm M."/>
            <person name="Klopp C."/>
            <person name="Cedric C."/>
            <person name="Louis A."/>
            <person name="Berthelot C."/>
            <person name="Parey E."/>
            <person name="Roest Crollius H."/>
            <person name="Montfort J."/>
            <person name="Robinson-Rechavi M."/>
            <person name="Bucao C."/>
            <person name="Bouchez O."/>
            <person name="Gislard M."/>
            <person name="Lluch J."/>
            <person name="Milhes M."/>
            <person name="Lampietro C."/>
            <person name="Lopez Roques C."/>
            <person name="Donnadieu C."/>
            <person name="Braasch I."/>
            <person name="Desvignes T."/>
            <person name="Postlethwait J."/>
            <person name="Bobe J."/>
            <person name="Guiguen Y."/>
            <person name="Dirks R."/>
        </authorList>
    </citation>
    <scope>NUCLEOTIDE SEQUENCE</scope>
    <source>
        <strain evidence="2">Tag_6206</strain>
        <tissue evidence="2">Liver</tissue>
    </source>
</reference>
<organism evidence="2 3">
    <name type="scientific">Anguilla anguilla</name>
    <name type="common">European freshwater eel</name>
    <name type="synonym">Muraena anguilla</name>
    <dbReference type="NCBI Taxonomy" id="7936"/>
    <lineage>
        <taxon>Eukaryota</taxon>
        <taxon>Metazoa</taxon>
        <taxon>Chordata</taxon>
        <taxon>Craniata</taxon>
        <taxon>Vertebrata</taxon>
        <taxon>Euteleostomi</taxon>
        <taxon>Actinopterygii</taxon>
        <taxon>Neopterygii</taxon>
        <taxon>Teleostei</taxon>
        <taxon>Anguilliformes</taxon>
        <taxon>Anguillidae</taxon>
        <taxon>Anguilla</taxon>
    </lineage>
</organism>
<evidence type="ECO:0000256" key="1">
    <source>
        <dbReference type="SAM" id="MobiDB-lite"/>
    </source>
</evidence>
<gene>
    <name evidence="2" type="ORF">ANANG_G00162280</name>
</gene>
<feature type="region of interest" description="Disordered" evidence="1">
    <location>
        <begin position="21"/>
        <end position="158"/>
    </location>
</feature>
<feature type="compositionally biased region" description="Low complexity" evidence="1">
    <location>
        <begin position="98"/>
        <end position="107"/>
    </location>
</feature>
<dbReference type="Proteomes" id="UP001044222">
    <property type="component" value="Chromosome 8"/>
</dbReference>
<evidence type="ECO:0000313" key="3">
    <source>
        <dbReference type="Proteomes" id="UP001044222"/>
    </source>
</evidence>
<proteinExistence type="predicted"/>
<keyword evidence="3" id="KW-1185">Reference proteome</keyword>
<dbReference type="EMBL" id="JAFIRN010000008">
    <property type="protein sequence ID" value="KAG5844415.1"/>
    <property type="molecule type" value="Genomic_DNA"/>
</dbReference>
<dbReference type="AlphaFoldDB" id="A0A9D3M8I6"/>
<dbReference type="PROSITE" id="PS51257">
    <property type="entry name" value="PROKAR_LIPOPROTEIN"/>
    <property type="match status" value="1"/>
</dbReference>